<dbReference type="PANTHER" id="PTHR43576:SF3">
    <property type="entry name" value="ALPHA-L-ARABINOFURANOSIDASE C"/>
    <property type="match status" value="1"/>
</dbReference>
<dbReference type="Pfam" id="PF13385">
    <property type="entry name" value="Laminin_G_3"/>
    <property type="match status" value="1"/>
</dbReference>
<protein>
    <recommendedName>
        <fullName evidence="2">Alpha-L-arabinofuranosidase C-terminal domain-containing protein</fullName>
    </recommendedName>
</protein>
<dbReference type="SUPFAM" id="SSF51445">
    <property type="entry name" value="(Trans)glycosidases"/>
    <property type="match status" value="1"/>
</dbReference>
<feature type="domain" description="Alpha-L-arabinofuranosidase C-terminal" evidence="2">
    <location>
        <begin position="649"/>
        <end position="849"/>
    </location>
</feature>
<dbReference type="PANTHER" id="PTHR43576">
    <property type="entry name" value="ALPHA-L-ARABINOFURANOSIDASE C-RELATED"/>
    <property type="match status" value="1"/>
</dbReference>
<keyword evidence="1" id="KW-1133">Transmembrane helix</keyword>
<dbReference type="InterPro" id="IPR010720">
    <property type="entry name" value="Alpha-L-AF_C"/>
</dbReference>
<dbReference type="Pfam" id="PF06964">
    <property type="entry name" value="Alpha-L-AF_C"/>
    <property type="match status" value="1"/>
</dbReference>
<reference evidence="3" key="1">
    <citation type="submission" date="2021-03" db="EMBL/GenBank/DDBJ databases">
        <authorList>
            <person name="Jaffe A."/>
        </authorList>
    </citation>
    <scope>NUCLEOTIDE SEQUENCE</scope>
    <source>
        <strain evidence="3">RIFCSPLOWO2_01_FULL_AR10_48_17</strain>
    </source>
</reference>
<proteinExistence type="predicted"/>
<dbReference type="SMART" id="SM00813">
    <property type="entry name" value="Alpha-L-AF_C"/>
    <property type="match status" value="1"/>
</dbReference>
<dbReference type="InterPro" id="IPR013783">
    <property type="entry name" value="Ig-like_fold"/>
</dbReference>
<dbReference type="SUPFAM" id="SSF51011">
    <property type="entry name" value="Glycosyl hydrolase domain"/>
    <property type="match status" value="1"/>
</dbReference>
<accession>A0A8T4L848</accession>
<evidence type="ECO:0000313" key="3">
    <source>
        <dbReference type="EMBL" id="MBS3060950.1"/>
    </source>
</evidence>
<dbReference type="EMBL" id="JAGVWC010000001">
    <property type="protein sequence ID" value="MBS3060950.1"/>
    <property type="molecule type" value="Genomic_DNA"/>
</dbReference>
<dbReference type="InterPro" id="IPR017853">
    <property type="entry name" value="GH"/>
</dbReference>
<evidence type="ECO:0000256" key="1">
    <source>
        <dbReference type="SAM" id="Phobius"/>
    </source>
</evidence>
<comment type="caution">
    <text evidence="3">The sequence shown here is derived from an EMBL/GenBank/DDBJ whole genome shotgun (WGS) entry which is preliminary data.</text>
</comment>
<dbReference type="Gene3D" id="3.20.20.80">
    <property type="entry name" value="Glycosidases"/>
    <property type="match status" value="2"/>
</dbReference>
<evidence type="ECO:0000313" key="4">
    <source>
        <dbReference type="Proteomes" id="UP000675968"/>
    </source>
</evidence>
<organism evidence="3 4">
    <name type="scientific">Candidatus Iainarchaeum sp</name>
    <dbReference type="NCBI Taxonomy" id="3101447"/>
    <lineage>
        <taxon>Archaea</taxon>
        <taxon>Candidatus Iainarchaeota</taxon>
        <taxon>Candidatus Iainarchaeia</taxon>
        <taxon>Candidatus Iainarchaeales</taxon>
        <taxon>Candidatus Iainarchaeaceae</taxon>
        <taxon>Candidatus Iainarchaeum</taxon>
    </lineage>
</organism>
<keyword evidence="1" id="KW-0812">Transmembrane</keyword>
<dbReference type="GO" id="GO:0046373">
    <property type="term" value="P:L-arabinose metabolic process"/>
    <property type="evidence" value="ECO:0007669"/>
    <property type="project" value="InterPro"/>
</dbReference>
<dbReference type="InterPro" id="IPR013780">
    <property type="entry name" value="Glyco_hydro_b"/>
</dbReference>
<dbReference type="Gene3D" id="2.60.40.10">
    <property type="entry name" value="Immunoglobulins"/>
    <property type="match status" value="1"/>
</dbReference>
<dbReference type="Gene3D" id="2.60.40.1180">
    <property type="entry name" value="Golgi alpha-mannosidase II"/>
    <property type="match status" value="1"/>
</dbReference>
<dbReference type="SUPFAM" id="SSF49899">
    <property type="entry name" value="Concanavalin A-like lectins/glucanases"/>
    <property type="match status" value="1"/>
</dbReference>
<keyword evidence="1" id="KW-0472">Membrane</keyword>
<dbReference type="Gene3D" id="2.60.120.200">
    <property type="match status" value="1"/>
</dbReference>
<reference evidence="3" key="2">
    <citation type="submission" date="2021-05" db="EMBL/GenBank/DDBJ databases">
        <title>Protein family content uncovers lineage relationships and bacterial pathway maintenance mechanisms in DPANN archaea.</title>
        <authorList>
            <person name="Castelle C.J."/>
            <person name="Meheust R."/>
            <person name="Jaffe A.L."/>
            <person name="Seitz K."/>
            <person name="Gong X."/>
            <person name="Baker B.J."/>
            <person name="Banfield J.F."/>
        </authorList>
    </citation>
    <scope>NUCLEOTIDE SEQUENCE</scope>
    <source>
        <strain evidence="3">RIFCSPLOWO2_01_FULL_AR10_48_17</strain>
    </source>
</reference>
<dbReference type="Proteomes" id="UP000675968">
    <property type="component" value="Unassembled WGS sequence"/>
</dbReference>
<sequence>MVSSNNVHFEWTDPTTDQGTLYYELMLDDNPDFSSPLVRNIVLNDSAENAATDEFTALLDHFESASETQSLGGSVSGASFSPGKFRNALILSSASQVNEAPNKINPAEGTVEFWFTLDQGFETTLNSLTYPLFYKTASTSMFIQFNWGYDMIYATIGSDWGARVEDADVSSNVWHHLAYAWGSKGRFLYLDGRLIQTENKTGIPSGSPVSLSIGRDSGGNRKMEGKMDELRISNVYRIPKKTPQYDLSEKSFDRVLSDGTYYWKIRANNLSSVSPWSAPMSFSVQGSSKIKINANLVSHSISPYMFGTNLGFCSQDLSLAAPDPAVAQQDIRADGLLCSCSESLTRPASVVESKWQLIKDAGFKTIRYMNPGGHFEDGSDRGSCWGIDYPIIAEEFASRAATLQTSDYYTINFLTGSPEEAADNVRLMNVTNHYGVKYWEIGNELYFHMTPEEYLYGYSTSCNKATASNALRYGVSTSTGVPNQVFVVPEDCSPSTDLKVFVNNVEWTKVSDIKTAGVGNFFSHNPRLGRVYFGDGSHGSIPPNGATVTVSGTGVHKGFLEYAQKMKAVDPSIEVGVSFGNLGGLWPKVLLSEAGNQIDFVSVHLYKLGTSEHQESIVALENSVKSDIATVKSLIQQHSPRQNIKIFITEWNVIGPNDYKEVQPYARDLGEALAVSEYFGQLLKSNIFGAHEFAFSGKSYGLAGVPACELTSPWYCRTYGSVWHKRPSFYAIELFNKWFGSKYLNMELSSPVYSNSQTGVSGTKLGAYASLSEANDRLTLFVVNKTPSENIATQIELAGFEPVYPARVFELNGPSMSSLNDSDPNTVKPVEKTVSPVSSPFSYSFPAHSLTVLVFEAASCDPGQTRACGTDTGACQAGTQTCQSNGVWGACQNSIGPSLEVCQNQVDEDCDGTDLSCGVCSANAVVSSRCACGQTVVSSGYCCGGVPQSTQCPGCSSNSQCGTGQLCCNNACVSPACTADANCSATQSCQNPNACSAACQALSPCPNGLVSSKCACGQSGISAGFCCNGSVSPVSCDQIPSCVSNLDCAIGVCCQNACVSPVCEADSDCPSGKRCASGGSCGAVCEDVPVEDQCIGNSDCISGKLCCNNACRAVACDSNSDCVSGFECKNSSSCNSFCSLISLKKFKISSPAFLVSNQSFVVTVKDESGNALLGVRVQYGDENKLTDAGGLVSFVAKTGKTVIEVAKDGFASAKLVKFIRTSGNPANPVTVSGDLQVSLLDENIFINEVFSVSVADANGSPLENATVLYGSQTVKTDANGSVSLRGEKNVVSLSASAGGKTARLTVFPKTKPFGTGSNGNDLDPNPSPSESMDWLGFIGLLAVSFFVLILGLRVFFFLKRRSGASST</sequence>
<dbReference type="GO" id="GO:0046556">
    <property type="term" value="F:alpha-L-arabinofuranosidase activity"/>
    <property type="evidence" value="ECO:0007669"/>
    <property type="project" value="UniProtKB-EC"/>
</dbReference>
<feature type="transmembrane region" description="Helical" evidence="1">
    <location>
        <begin position="1334"/>
        <end position="1358"/>
    </location>
</feature>
<gene>
    <name evidence="3" type="ORF">J4215_00020</name>
</gene>
<dbReference type="InterPro" id="IPR013320">
    <property type="entry name" value="ConA-like_dom_sf"/>
</dbReference>
<dbReference type="GO" id="GO:0000272">
    <property type="term" value="P:polysaccharide catabolic process"/>
    <property type="evidence" value="ECO:0007669"/>
    <property type="project" value="TreeGrafter"/>
</dbReference>
<name>A0A8T4L848_9ARCH</name>
<evidence type="ECO:0000259" key="2">
    <source>
        <dbReference type="SMART" id="SM00813"/>
    </source>
</evidence>